<reference evidence="3 4" key="1">
    <citation type="submission" date="2019-09" db="EMBL/GenBank/DDBJ databases">
        <title>Phylogeny of genus Pseudoclavibacter and closely related genus.</title>
        <authorList>
            <person name="Li Y."/>
        </authorList>
    </citation>
    <scope>NUCLEOTIDE SEQUENCE [LARGE SCALE GENOMIC DNA]</scope>
    <source>
        <strain evidence="3 4">DSM 23821</strain>
    </source>
</reference>
<dbReference type="SUPFAM" id="SSF55331">
    <property type="entry name" value="Tautomerase/MIF"/>
    <property type="match status" value="1"/>
</dbReference>
<protein>
    <recommendedName>
        <fullName evidence="2">4-oxalocrotonate tautomerase-like domain-containing protein</fullName>
    </recommendedName>
</protein>
<evidence type="ECO:0000256" key="1">
    <source>
        <dbReference type="ARBA" id="ARBA00023235"/>
    </source>
</evidence>
<keyword evidence="1" id="KW-0413">Isomerase</keyword>
<feature type="domain" description="4-oxalocrotonate tautomerase-like" evidence="2">
    <location>
        <begin position="2"/>
        <end position="60"/>
    </location>
</feature>
<dbReference type="Pfam" id="PF01361">
    <property type="entry name" value="Tautomerase"/>
    <property type="match status" value="1"/>
</dbReference>
<sequence length="70" mass="7463">MPFIDVTLAKGRSPETLRAIQTALHDAMVEVGGADSNAVTVVLREVEHDMWATGDRTIAERNAAKAAASE</sequence>
<dbReference type="EMBL" id="WBJZ01000001">
    <property type="protein sequence ID" value="KAB1662496.1"/>
    <property type="molecule type" value="Genomic_DNA"/>
</dbReference>
<gene>
    <name evidence="3" type="ORF">F8O01_00680</name>
</gene>
<evidence type="ECO:0000259" key="2">
    <source>
        <dbReference type="Pfam" id="PF01361"/>
    </source>
</evidence>
<accession>A0A7J5C1I2</accession>
<evidence type="ECO:0000313" key="3">
    <source>
        <dbReference type="EMBL" id="KAB1662496.1"/>
    </source>
</evidence>
<keyword evidence="4" id="KW-1185">Reference proteome</keyword>
<dbReference type="AlphaFoldDB" id="A0A7J5C1I2"/>
<comment type="caution">
    <text evidence="3">The sequence shown here is derived from an EMBL/GenBank/DDBJ whole genome shotgun (WGS) entry which is preliminary data.</text>
</comment>
<dbReference type="Gene3D" id="3.30.429.10">
    <property type="entry name" value="Macrophage Migration Inhibitory Factor"/>
    <property type="match status" value="1"/>
</dbReference>
<organism evidence="3 4">
    <name type="scientific">Pseudoclavibacter chungangensis</name>
    <dbReference type="NCBI Taxonomy" id="587635"/>
    <lineage>
        <taxon>Bacteria</taxon>
        <taxon>Bacillati</taxon>
        <taxon>Actinomycetota</taxon>
        <taxon>Actinomycetes</taxon>
        <taxon>Micrococcales</taxon>
        <taxon>Microbacteriaceae</taxon>
        <taxon>Pseudoclavibacter</taxon>
    </lineage>
</organism>
<name>A0A7J5C1I2_9MICO</name>
<dbReference type="InterPro" id="IPR014347">
    <property type="entry name" value="Tautomerase/MIF_sf"/>
</dbReference>
<evidence type="ECO:0000313" key="4">
    <source>
        <dbReference type="Proteomes" id="UP000467240"/>
    </source>
</evidence>
<dbReference type="InterPro" id="IPR004370">
    <property type="entry name" value="4-OT-like_dom"/>
</dbReference>
<dbReference type="Proteomes" id="UP000467240">
    <property type="component" value="Unassembled WGS sequence"/>
</dbReference>
<dbReference type="RefSeq" id="WP_158038928.1">
    <property type="nucleotide sequence ID" value="NZ_JACCFV010000001.1"/>
</dbReference>
<dbReference type="OrthoDB" id="4965437at2"/>
<proteinExistence type="predicted"/>
<dbReference type="GO" id="GO:0016853">
    <property type="term" value="F:isomerase activity"/>
    <property type="evidence" value="ECO:0007669"/>
    <property type="project" value="UniProtKB-KW"/>
</dbReference>